<protein>
    <submittedName>
        <fullName evidence="1">Uncharacterized protein</fullName>
    </submittedName>
</protein>
<comment type="caution">
    <text evidence="1">The sequence shown here is derived from an EMBL/GenBank/DDBJ whole genome shotgun (WGS) entry which is preliminary data.</text>
</comment>
<organism evidence="1 2">
    <name type="scientific">Molossus molossus</name>
    <name type="common">Pallas' mastiff bat</name>
    <name type="synonym">Vespertilio molossus</name>
    <dbReference type="NCBI Taxonomy" id="27622"/>
    <lineage>
        <taxon>Eukaryota</taxon>
        <taxon>Metazoa</taxon>
        <taxon>Chordata</taxon>
        <taxon>Craniata</taxon>
        <taxon>Vertebrata</taxon>
        <taxon>Euteleostomi</taxon>
        <taxon>Mammalia</taxon>
        <taxon>Eutheria</taxon>
        <taxon>Laurasiatheria</taxon>
        <taxon>Chiroptera</taxon>
        <taxon>Yangochiroptera</taxon>
        <taxon>Molossidae</taxon>
        <taxon>Molossus</taxon>
    </lineage>
</organism>
<name>A0A7J8E2H6_MOLMO</name>
<gene>
    <name evidence="1" type="ORF">HJG59_008979</name>
</gene>
<dbReference type="EMBL" id="JACASF010000015">
    <property type="protein sequence ID" value="KAF6429614.1"/>
    <property type="molecule type" value="Genomic_DNA"/>
</dbReference>
<keyword evidence="2" id="KW-1185">Reference proteome</keyword>
<dbReference type="InParanoid" id="A0A7J8E2H6"/>
<reference evidence="1 2" key="1">
    <citation type="journal article" date="2020" name="Nature">
        <title>Six reference-quality genomes reveal evolution of bat adaptations.</title>
        <authorList>
            <person name="Jebb D."/>
            <person name="Huang Z."/>
            <person name="Pippel M."/>
            <person name="Hughes G.M."/>
            <person name="Lavrichenko K."/>
            <person name="Devanna P."/>
            <person name="Winkler S."/>
            <person name="Jermiin L.S."/>
            <person name="Skirmuntt E.C."/>
            <person name="Katzourakis A."/>
            <person name="Burkitt-Gray L."/>
            <person name="Ray D.A."/>
            <person name="Sullivan K.A.M."/>
            <person name="Roscito J.G."/>
            <person name="Kirilenko B.M."/>
            <person name="Davalos L.M."/>
            <person name="Corthals A.P."/>
            <person name="Power M.L."/>
            <person name="Jones G."/>
            <person name="Ransome R.D."/>
            <person name="Dechmann D.K.N."/>
            <person name="Locatelli A.G."/>
            <person name="Puechmaille S.J."/>
            <person name="Fedrigo O."/>
            <person name="Jarvis E.D."/>
            <person name="Hiller M."/>
            <person name="Vernes S.C."/>
            <person name="Myers E.W."/>
            <person name="Teeling E.C."/>
        </authorList>
    </citation>
    <scope>NUCLEOTIDE SEQUENCE [LARGE SCALE GENOMIC DNA]</scope>
    <source>
        <strain evidence="1">MMolMol1</strain>
        <tissue evidence="1">Muscle</tissue>
    </source>
</reference>
<dbReference type="Proteomes" id="UP000550707">
    <property type="component" value="Unassembled WGS sequence"/>
</dbReference>
<evidence type="ECO:0000313" key="2">
    <source>
        <dbReference type="Proteomes" id="UP000550707"/>
    </source>
</evidence>
<proteinExistence type="predicted"/>
<dbReference type="AlphaFoldDB" id="A0A7J8E2H6"/>
<accession>A0A7J8E2H6</accession>
<sequence length="256" mass="28430">MRVSFLMAMQSPARVREARSRAKWSVGRVTVTAAWGLLWCSETRGIYFRVLPGAHTSHRSELVGTTRWLGQPVSFLRGWTDLGVEEVTPASGGSLSGTRARCLSGEPDLHFVKESQSHDKVPGTRSWLGVRDQPRFLFFSNFSGAVSPFSPTDYPLPLPVLSPALLSMPIVHAHMHISSVVYLPPPHLLGIVSLYPTSTSLGLPHSSDCYVHYIPQISEIISYLSFSVWLVLLRIILSRSLHVFSKDKRSFFLTAA</sequence>
<evidence type="ECO:0000313" key="1">
    <source>
        <dbReference type="EMBL" id="KAF6429614.1"/>
    </source>
</evidence>